<keyword evidence="2" id="KW-1185">Reference proteome</keyword>
<accession>A0A1V4K5W2</accession>
<dbReference type="AlphaFoldDB" id="A0A1V4K5W2"/>
<organism evidence="1 2">
    <name type="scientific">Patagioenas fasciata monilis</name>
    <dbReference type="NCBI Taxonomy" id="372326"/>
    <lineage>
        <taxon>Eukaryota</taxon>
        <taxon>Metazoa</taxon>
        <taxon>Chordata</taxon>
        <taxon>Craniata</taxon>
        <taxon>Vertebrata</taxon>
        <taxon>Euteleostomi</taxon>
        <taxon>Archelosauria</taxon>
        <taxon>Archosauria</taxon>
        <taxon>Dinosauria</taxon>
        <taxon>Saurischia</taxon>
        <taxon>Theropoda</taxon>
        <taxon>Coelurosauria</taxon>
        <taxon>Aves</taxon>
        <taxon>Neognathae</taxon>
        <taxon>Neoaves</taxon>
        <taxon>Columbimorphae</taxon>
        <taxon>Columbiformes</taxon>
        <taxon>Columbidae</taxon>
        <taxon>Patagioenas</taxon>
    </lineage>
</organism>
<protein>
    <submittedName>
        <fullName evidence="1">Uncharacterized protein</fullName>
    </submittedName>
</protein>
<sequence length="66" mass="7355">MRTDIHQSCWSVTEAYYNKWRAGALTPDSTTKNDLNQAAEKLGPLQSLLQADMSWCCTCSSLLETA</sequence>
<proteinExistence type="predicted"/>
<reference evidence="1 2" key="1">
    <citation type="submission" date="2016-02" db="EMBL/GenBank/DDBJ databases">
        <title>Band-tailed pigeon sequencing and assembly.</title>
        <authorList>
            <person name="Soares A.E."/>
            <person name="Novak B.J."/>
            <person name="Rice E.S."/>
            <person name="O'Connell B."/>
            <person name="Chang D."/>
            <person name="Weber S."/>
            <person name="Shapiro B."/>
        </authorList>
    </citation>
    <scope>NUCLEOTIDE SEQUENCE [LARGE SCALE GENOMIC DNA]</scope>
    <source>
        <strain evidence="1">BTP2013</strain>
        <tissue evidence="1">Blood</tissue>
    </source>
</reference>
<name>A0A1V4K5W2_PATFA</name>
<dbReference type="EMBL" id="LSYS01004732">
    <property type="protein sequence ID" value="OPJ79237.1"/>
    <property type="molecule type" value="Genomic_DNA"/>
</dbReference>
<evidence type="ECO:0000313" key="2">
    <source>
        <dbReference type="Proteomes" id="UP000190648"/>
    </source>
</evidence>
<comment type="caution">
    <text evidence="1">The sequence shown here is derived from an EMBL/GenBank/DDBJ whole genome shotgun (WGS) entry which is preliminary data.</text>
</comment>
<gene>
    <name evidence="1" type="ORF">AV530_005132</name>
</gene>
<evidence type="ECO:0000313" key="1">
    <source>
        <dbReference type="EMBL" id="OPJ79237.1"/>
    </source>
</evidence>
<dbReference type="Proteomes" id="UP000190648">
    <property type="component" value="Unassembled WGS sequence"/>
</dbReference>